<accession>A0AAN9K3D2</accession>
<proteinExistence type="predicted"/>
<name>A0AAN9K3D2_CANGL</name>
<gene>
    <name evidence="1" type="ORF">VNO77_42029</name>
</gene>
<dbReference type="Proteomes" id="UP001367508">
    <property type="component" value="Unassembled WGS sequence"/>
</dbReference>
<evidence type="ECO:0000313" key="2">
    <source>
        <dbReference type="Proteomes" id="UP001367508"/>
    </source>
</evidence>
<evidence type="ECO:0000313" key="1">
    <source>
        <dbReference type="EMBL" id="KAK7308424.1"/>
    </source>
</evidence>
<dbReference type="AlphaFoldDB" id="A0AAN9K3D2"/>
<dbReference type="EMBL" id="JAYMYQ010000010">
    <property type="protein sequence ID" value="KAK7308424.1"/>
    <property type="molecule type" value="Genomic_DNA"/>
</dbReference>
<sequence length="77" mass="8571">MKGRAVGVYAAFPAPFSSRASLIKWPQALHHQAFPAHCVLGIYSYPYLESWTELKHLLKGVSNVQTRKNSGDDKKGN</sequence>
<organism evidence="1 2">
    <name type="scientific">Canavalia gladiata</name>
    <name type="common">Sword bean</name>
    <name type="synonym">Dolichos gladiatus</name>
    <dbReference type="NCBI Taxonomy" id="3824"/>
    <lineage>
        <taxon>Eukaryota</taxon>
        <taxon>Viridiplantae</taxon>
        <taxon>Streptophyta</taxon>
        <taxon>Embryophyta</taxon>
        <taxon>Tracheophyta</taxon>
        <taxon>Spermatophyta</taxon>
        <taxon>Magnoliopsida</taxon>
        <taxon>eudicotyledons</taxon>
        <taxon>Gunneridae</taxon>
        <taxon>Pentapetalae</taxon>
        <taxon>rosids</taxon>
        <taxon>fabids</taxon>
        <taxon>Fabales</taxon>
        <taxon>Fabaceae</taxon>
        <taxon>Papilionoideae</taxon>
        <taxon>50 kb inversion clade</taxon>
        <taxon>NPAAA clade</taxon>
        <taxon>indigoferoid/millettioid clade</taxon>
        <taxon>Phaseoleae</taxon>
        <taxon>Canavalia</taxon>
    </lineage>
</organism>
<keyword evidence="2" id="KW-1185">Reference proteome</keyword>
<comment type="caution">
    <text evidence="1">The sequence shown here is derived from an EMBL/GenBank/DDBJ whole genome shotgun (WGS) entry which is preliminary data.</text>
</comment>
<protein>
    <submittedName>
        <fullName evidence="1">Uncharacterized protein</fullName>
    </submittedName>
</protein>
<reference evidence="1 2" key="1">
    <citation type="submission" date="2024-01" db="EMBL/GenBank/DDBJ databases">
        <title>The genomes of 5 underutilized Papilionoideae crops provide insights into root nodulation and disease resistanc.</title>
        <authorList>
            <person name="Jiang F."/>
        </authorList>
    </citation>
    <scope>NUCLEOTIDE SEQUENCE [LARGE SCALE GENOMIC DNA]</scope>
    <source>
        <strain evidence="1">LVBAO_FW01</strain>
        <tissue evidence="1">Leaves</tissue>
    </source>
</reference>